<dbReference type="Proteomes" id="UP000192132">
    <property type="component" value="Unassembled WGS sequence"/>
</dbReference>
<evidence type="ECO:0000313" key="2">
    <source>
        <dbReference type="EMBL" id="ONG39499.1"/>
    </source>
</evidence>
<keyword evidence="3" id="KW-1185">Reference proteome</keyword>
<comment type="caution">
    <text evidence="2">The sequence shown here is derived from an EMBL/GenBank/DDBJ whole genome shotgun (WGS) entry which is preliminary data.</text>
</comment>
<sequence length="323" mass="33377">MKPLNFKALTLAVCVGATLSLAACGSDNDDNNSTANPAPASTETIKGTAATGKPFVGKIVVKNKDGKESTAVDIKLDGTFEVAAPKGGPYLIKAYNDKTGDQAVTLYSYSMDAKTQVNVNQLTTQAIFAANGQASLDALYKDWDKQNSVVTAAKVEDAAKKVAANLSSQFAAVSIDAKKLNIFSYEFKANGSGFDAVLDKVQISGFSNCNVSSCNVKYMINGSEFSWNYQISTTGYSWVVDGGGIPGSGQNCLVGVDVKVAGQNVSQKVCYSNFPTNTVCGAANGALGSALQVFSSGIGGVSATYTFSAVGSCPAGATVVAWK</sequence>
<gene>
    <name evidence="2" type="ORF">BKE30_09040</name>
</gene>
<organism evidence="2 3">
    <name type="scientific">Alkanindiges hydrocarboniclasticus</name>
    <dbReference type="NCBI Taxonomy" id="1907941"/>
    <lineage>
        <taxon>Bacteria</taxon>
        <taxon>Pseudomonadati</taxon>
        <taxon>Pseudomonadota</taxon>
        <taxon>Gammaproteobacteria</taxon>
        <taxon>Moraxellales</taxon>
        <taxon>Moraxellaceae</taxon>
        <taxon>Alkanindiges</taxon>
    </lineage>
</organism>
<evidence type="ECO:0000256" key="1">
    <source>
        <dbReference type="SAM" id="SignalP"/>
    </source>
</evidence>
<dbReference type="RefSeq" id="WP_076878288.1">
    <property type="nucleotide sequence ID" value="NZ_MLCN01000023.1"/>
</dbReference>
<dbReference type="STRING" id="1907941.BKE30_09040"/>
<proteinExistence type="predicted"/>
<reference evidence="2 3" key="1">
    <citation type="submission" date="2016-10" db="EMBL/GenBank/DDBJ databases">
        <title>Draft Genome sequence of Alkanindiges sp. strain H1.</title>
        <authorList>
            <person name="Subhash Y."/>
            <person name="Lee S."/>
        </authorList>
    </citation>
    <scope>NUCLEOTIDE SEQUENCE [LARGE SCALE GENOMIC DNA]</scope>
    <source>
        <strain evidence="2 3">H1</strain>
    </source>
</reference>
<name>A0A1S8CT49_9GAMM</name>
<protein>
    <recommendedName>
        <fullName evidence="4">Carboxypeptidase regulatory-like domain-containing protein</fullName>
    </recommendedName>
</protein>
<feature type="chain" id="PRO_5010521492" description="Carboxypeptidase regulatory-like domain-containing protein" evidence="1">
    <location>
        <begin position="23"/>
        <end position="323"/>
    </location>
</feature>
<dbReference type="OrthoDB" id="6315870at2"/>
<dbReference type="EMBL" id="MLCN01000023">
    <property type="protein sequence ID" value="ONG39499.1"/>
    <property type="molecule type" value="Genomic_DNA"/>
</dbReference>
<accession>A0A1S8CT49</accession>
<dbReference type="AlphaFoldDB" id="A0A1S8CT49"/>
<dbReference type="PROSITE" id="PS51257">
    <property type="entry name" value="PROKAR_LIPOPROTEIN"/>
    <property type="match status" value="1"/>
</dbReference>
<evidence type="ECO:0000313" key="3">
    <source>
        <dbReference type="Proteomes" id="UP000192132"/>
    </source>
</evidence>
<evidence type="ECO:0008006" key="4">
    <source>
        <dbReference type="Google" id="ProtNLM"/>
    </source>
</evidence>
<keyword evidence="1" id="KW-0732">Signal</keyword>
<feature type="signal peptide" evidence="1">
    <location>
        <begin position="1"/>
        <end position="22"/>
    </location>
</feature>